<dbReference type="PROSITE" id="PS50949">
    <property type="entry name" value="HTH_GNTR"/>
    <property type="match status" value="1"/>
</dbReference>
<protein>
    <submittedName>
        <fullName evidence="7">GntR family transcriptional regulator</fullName>
    </submittedName>
</protein>
<dbReference type="Gene3D" id="3.40.640.10">
    <property type="entry name" value="Type I PLP-dependent aspartate aminotransferase-like (Major domain)"/>
    <property type="match status" value="1"/>
</dbReference>
<reference evidence="7 8" key="1">
    <citation type="submission" date="2018-05" db="EMBL/GenBank/DDBJ databases">
        <title>complete genome sequence of Aquabacterium olei NBRC 110486.</title>
        <authorList>
            <person name="Tang B."/>
            <person name="Chang J."/>
            <person name="Zhang L."/>
            <person name="Yang H."/>
        </authorList>
    </citation>
    <scope>NUCLEOTIDE SEQUENCE [LARGE SCALE GENOMIC DNA]</scope>
    <source>
        <strain evidence="7 8">NBRC 110486</strain>
        <plasmid evidence="8">ptb101</plasmid>
    </source>
</reference>
<dbReference type="InterPro" id="IPR036388">
    <property type="entry name" value="WH-like_DNA-bd_sf"/>
</dbReference>
<gene>
    <name evidence="7" type="ORF">DEH84_18505</name>
</gene>
<dbReference type="GO" id="GO:0030170">
    <property type="term" value="F:pyridoxal phosphate binding"/>
    <property type="evidence" value="ECO:0007669"/>
    <property type="project" value="InterPro"/>
</dbReference>
<geneLocation type="plasmid" evidence="8">
    <name>ptb101</name>
</geneLocation>
<dbReference type="Proteomes" id="UP000244892">
    <property type="component" value="Plasmid pTB101"/>
</dbReference>
<evidence type="ECO:0000313" key="8">
    <source>
        <dbReference type="Proteomes" id="UP000244892"/>
    </source>
</evidence>
<dbReference type="AlphaFoldDB" id="A0A2U8FYT7"/>
<dbReference type="EMBL" id="CP029211">
    <property type="protein sequence ID" value="AWI55574.1"/>
    <property type="molecule type" value="Genomic_DNA"/>
</dbReference>
<evidence type="ECO:0000259" key="6">
    <source>
        <dbReference type="PROSITE" id="PS50949"/>
    </source>
</evidence>
<dbReference type="CDD" id="cd00609">
    <property type="entry name" value="AAT_like"/>
    <property type="match status" value="1"/>
</dbReference>
<dbReference type="InterPro" id="IPR036390">
    <property type="entry name" value="WH_DNA-bd_sf"/>
</dbReference>
<evidence type="ECO:0000256" key="5">
    <source>
        <dbReference type="ARBA" id="ARBA00023163"/>
    </source>
</evidence>
<keyword evidence="7" id="KW-0614">Plasmid</keyword>
<dbReference type="RefSeq" id="WP_109038684.1">
    <property type="nucleotide sequence ID" value="NZ_CP029211.1"/>
</dbReference>
<dbReference type="PANTHER" id="PTHR46577">
    <property type="entry name" value="HTH-TYPE TRANSCRIPTIONAL REGULATORY PROTEIN GABR"/>
    <property type="match status" value="1"/>
</dbReference>
<accession>A0A2U8FYT7</accession>
<dbReference type="OrthoDB" id="9804020at2"/>
<dbReference type="SUPFAM" id="SSF53383">
    <property type="entry name" value="PLP-dependent transferases"/>
    <property type="match status" value="1"/>
</dbReference>
<name>A0A2U8FYT7_9BURK</name>
<dbReference type="GO" id="GO:0003700">
    <property type="term" value="F:DNA-binding transcription factor activity"/>
    <property type="evidence" value="ECO:0007669"/>
    <property type="project" value="InterPro"/>
</dbReference>
<dbReference type="Pfam" id="PF00155">
    <property type="entry name" value="Aminotran_1_2"/>
    <property type="match status" value="1"/>
</dbReference>
<dbReference type="InterPro" id="IPR015421">
    <property type="entry name" value="PyrdxlP-dep_Trfase_major"/>
</dbReference>
<evidence type="ECO:0000256" key="2">
    <source>
        <dbReference type="ARBA" id="ARBA00022898"/>
    </source>
</evidence>
<keyword evidence="5" id="KW-0804">Transcription</keyword>
<evidence type="ECO:0000256" key="3">
    <source>
        <dbReference type="ARBA" id="ARBA00023015"/>
    </source>
</evidence>
<dbReference type="SMART" id="SM00345">
    <property type="entry name" value="HTH_GNTR"/>
    <property type="match status" value="1"/>
</dbReference>
<evidence type="ECO:0000256" key="4">
    <source>
        <dbReference type="ARBA" id="ARBA00023125"/>
    </source>
</evidence>
<dbReference type="SUPFAM" id="SSF46785">
    <property type="entry name" value="Winged helix' DNA-binding domain"/>
    <property type="match status" value="1"/>
</dbReference>
<dbReference type="Gene3D" id="3.90.1150.10">
    <property type="entry name" value="Aspartate Aminotransferase, domain 1"/>
    <property type="match status" value="1"/>
</dbReference>
<dbReference type="KEGG" id="aon:DEH84_18505"/>
<dbReference type="CDD" id="cd07377">
    <property type="entry name" value="WHTH_GntR"/>
    <property type="match status" value="1"/>
</dbReference>
<dbReference type="InterPro" id="IPR051446">
    <property type="entry name" value="HTH_trans_reg/aminotransferase"/>
</dbReference>
<dbReference type="PANTHER" id="PTHR46577:SF1">
    <property type="entry name" value="HTH-TYPE TRANSCRIPTIONAL REGULATORY PROTEIN GABR"/>
    <property type="match status" value="1"/>
</dbReference>
<keyword evidence="2" id="KW-0663">Pyridoxal phosphate</keyword>
<keyword evidence="4" id="KW-0238">DNA-binding</keyword>
<comment type="similarity">
    <text evidence="1">In the C-terminal section; belongs to the class-I pyridoxal-phosphate-dependent aminotransferase family.</text>
</comment>
<dbReference type="InterPro" id="IPR004839">
    <property type="entry name" value="Aminotransferase_I/II_large"/>
</dbReference>
<keyword evidence="3" id="KW-0805">Transcription regulation</keyword>
<evidence type="ECO:0000256" key="1">
    <source>
        <dbReference type="ARBA" id="ARBA00005384"/>
    </source>
</evidence>
<keyword evidence="8" id="KW-1185">Reference proteome</keyword>
<dbReference type="Gene3D" id="1.10.10.10">
    <property type="entry name" value="Winged helix-like DNA-binding domain superfamily/Winged helix DNA-binding domain"/>
    <property type="match status" value="1"/>
</dbReference>
<dbReference type="InterPro" id="IPR015422">
    <property type="entry name" value="PyrdxlP-dep_Trfase_small"/>
</dbReference>
<organism evidence="7 8">
    <name type="scientific">Aquabacterium olei</name>
    <dbReference type="NCBI Taxonomy" id="1296669"/>
    <lineage>
        <taxon>Bacteria</taxon>
        <taxon>Pseudomonadati</taxon>
        <taxon>Pseudomonadota</taxon>
        <taxon>Betaproteobacteria</taxon>
        <taxon>Burkholderiales</taxon>
        <taxon>Aquabacterium</taxon>
    </lineage>
</organism>
<dbReference type="GO" id="GO:0003677">
    <property type="term" value="F:DNA binding"/>
    <property type="evidence" value="ECO:0007669"/>
    <property type="project" value="UniProtKB-KW"/>
</dbReference>
<dbReference type="InterPro" id="IPR000524">
    <property type="entry name" value="Tscrpt_reg_HTH_GntR"/>
</dbReference>
<proteinExistence type="inferred from homology"/>
<feature type="domain" description="HTH gntR-type" evidence="6">
    <location>
        <begin position="18"/>
        <end position="86"/>
    </location>
</feature>
<dbReference type="InterPro" id="IPR015424">
    <property type="entry name" value="PyrdxlP-dep_Trfase"/>
</dbReference>
<evidence type="ECO:0000313" key="7">
    <source>
        <dbReference type="EMBL" id="AWI55574.1"/>
    </source>
</evidence>
<sequence>MPHTLYKHWLVRLRDSHKPAYLLIPELLAEDVASGRLTPGDRLPPMRTLADALDLNYTTVARALAEAQKRGQIEARPGRGSFVRSAAPAVPLRGGTAAEMTMNLPPEPDDPDLLARMADGCRQIYQEPQRLLAHLRYQDFGGTPADRDAGARWLASSMGPTHLDRVLVGPGIHGVLAGLISMLVRPGDTLCVESVSYPGIKALATQLGVKLYALPVDKDGPCPDHFEDACKHVGPKALYCNPTMLNPTAMTMSAARREALADIALRYSIPIIEDDAYGALPTRQPVALAELAPGLTYHVTGFAKCVGAGLRVAYVHAPTAQATQRLAGALRALSVMAAPPTVALATQWVNDGTASAVVQAVRRETNVRHAMLVRHLGGHDVWSQPDCFHAWLRLPDRLSPNEAASFWRSRGVAAVASTAFATNTAPPRAVRLCLGGPTTQAQCEQSLRVVADVLAHPEQVHASVM</sequence>
<dbReference type="Pfam" id="PF00392">
    <property type="entry name" value="GntR"/>
    <property type="match status" value="1"/>
</dbReference>